<name>A0A067QVQ8_ZOONE</name>
<dbReference type="OMA" id="QKERFTH"/>
<dbReference type="AlphaFoldDB" id="A0A067QVQ8"/>
<dbReference type="EMBL" id="KK852889">
    <property type="protein sequence ID" value="KDR14293.1"/>
    <property type="molecule type" value="Genomic_DNA"/>
</dbReference>
<gene>
    <name evidence="1" type="ORF">L798_11884</name>
</gene>
<evidence type="ECO:0000313" key="2">
    <source>
        <dbReference type="Proteomes" id="UP000027135"/>
    </source>
</evidence>
<dbReference type="STRING" id="136037.A0A067QVQ8"/>
<evidence type="ECO:0008006" key="3">
    <source>
        <dbReference type="Google" id="ProtNLM"/>
    </source>
</evidence>
<dbReference type="eggNOG" id="KOG4585">
    <property type="taxonomic scope" value="Eukaryota"/>
</dbReference>
<proteinExistence type="predicted"/>
<dbReference type="InParanoid" id="A0A067QVQ8"/>
<sequence length="141" mass="16406">MSLLKQVAAAVIVLDECGVFARTKNKKRKILVKNWLLQKERFTHFNLLNFIRDDSPDDYKNYFRMSDENVNYLLEKVRSFILKQDTVMRNAITPEARIAATLRFLTTGRSFEDLKFAMIISPQALGKIIPETCKTIYKALK</sequence>
<keyword evidence="2" id="KW-1185">Reference proteome</keyword>
<organism evidence="1 2">
    <name type="scientific">Zootermopsis nevadensis</name>
    <name type="common">Dampwood termite</name>
    <dbReference type="NCBI Taxonomy" id="136037"/>
    <lineage>
        <taxon>Eukaryota</taxon>
        <taxon>Metazoa</taxon>
        <taxon>Ecdysozoa</taxon>
        <taxon>Arthropoda</taxon>
        <taxon>Hexapoda</taxon>
        <taxon>Insecta</taxon>
        <taxon>Pterygota</taxon>
        <taxon>Neoptera</taxon>
        <taxon>Polyneoptera</taxon>
        <taxon>Dictyoptera</taxon>
        <taxon>Blattodea</taxon>
        <taxon>Blattoidea</taxon>
        <taxon>Termitoidae</taxon>
        <taxon>Termopsidae</taxon>
        <taxon>Zootermopsis</taxon>
    </lineage>
</organism>
<reference evidence="1 2" key="1">
    <citation type="journal article" date="2014" name="Nat. Commun.">
        <title>Molecular traces of alternative social organization in a termite genome.</title>
        <authorList>
            <person name="Terrapon N."/>
            <person name="Li C."/>
            <person name="Robertson H.M."/>
            <person name="Ji L."/>
            <person name="Meng X."/>
            <person name="Booth W."/>
            <person name="Chen Z."/>
            <person name="Childers C.P."/>
            <person name="Glastad K.M."/>
            <person name="Gokhale K."/>
            <person name="Gowin J."/>
            <person name="Gronenberg W."/>
            <person name="Hermansen R.A."/>
            <person name="Hu H."/>
            <person name="Hunt B.G."/>
            <person name="Huylmans A.K."/>
            <person name="Khalil S.M."/>
            <person name="Mitchell R.D."/>
            <person name="Munoz-Torres M.C."/>
            <person name="Mustard J.A."/>
            <person name="Pan H."/>
            <person name="Reese J.T."/>
            <person name="Scharf M.E."/>
            <person name="Sun F."/>
            <person name="Vogel H."/>
            <person name="Xiao J."/>
            <person name="Yang W."/>
            <person name="Yang Z."/>
            <person name="Yang Z."/>
            <person name="Zhou J."/>
            <person name="Zhu J."/>
            <person name="Brent C.S."/>
            <person name="Elsik C.G."/>
            <person name="Goodisman M.A."/>
            <person name="Liberles D.A."/>
            <person name="Roe R.M."/>
            <person name="Vargo E.L."/>
            <person name="Vilcinskas A."/>
            <person name="Wang J."/>
            <person name="Bornberg-Bauer E."/>
            <person name="Korb J."/>
            <person name="Zhang G."/>
            <person name="Liebig J."/>
        </authorList>
    </citation>
    <scope>NUCLEOTIDE SEQUENCE [LARGE SCALE GENOMIC DNA]</scope>
    <source>
        <tissue evidence="1">Whole organism</tissue>
    </source>
</reference>
<dbReference type="Proteomes" id="UP000027135">
    <property type="component" value="Unassembled WGS sequence"/>
</dbReference>
<evidence type="ECO:0000313" key="1">
    <source>
        <dbReference type="EMBL" id="KDR14293.1"/>
    </source>
</evidence>
<accession>A0A067QVQ8</accession>
<protein>
    <recommendedName>
        <fullName evidence="3">Nuclease HARBI1</fullName>
    </recommendedName>
</protein>